<keyword evidence="3" id="KW-1185">Reference proteome</keyword>
<accession>A0ABP8SUZ4</accession>
<protein>
    <submittedName>
        <fullName evidence="2">Uncharacterized protein</fullName>
    </submittedName>
</protein>
<feature type="compositionally biased region" description="Low complexity" evidence="1">
    <location>
        <begin position="8"/>
        <end position="22"/>
    </location>
</feature>
<evidence type="ECO:0000313" key="2">
    <source>
        <dbReference type="EMBL" id="GAA4575357.1"/>
    </source>
</evidence>
<dbReference type="EMBL" id="BAABGU010000027">
    <property type="protein sequence ID" value="GAA4575357.1"/>
    <property type="molecule type" value="Genomic_DNA"/>
</dbReference>
<evidence type="ECO:0000313" key="3">
    <source>
        <dbReference type="Proteomes" id="UP001500307"/>
    </source>
</evidence>
<comment type="caution">
    <text evidence="2">The sequence shown here is derived from an EMBL/GenBank/DDBJ whole genome shotgun (WGS) entry which is preliminary data.</text>
</comment>
<name>A0ABP8SUZ4_9ACTN</name>
<feature type="region of interest" description="Disordered" evidence="1">
    <location>
        <begin position="1"/>
        <end position="84"/>
    </location>
</feature>
<reference evidence="3" key="1">
    <citation type="journal article" date="2019" name="Int. J. Syst. Evol. Microbiol.">
        <title>The Global Catalogue of Microorganisms (GCM) 10K type strain sequencing project: providing services to taxonomists for standard genome sequencing and annotation.</title>
        <authorList>
            <consortium name="The Broad Institute Genomics Platform"/>
            <consortium name="The Broad Institute Genome Sequencing Center for Infectious Disease"/>
            <person name="Wu L."/>
            <person name="Ma J."/>
        </authorList>
    </citation>
    <scope>NUCLEOTIDE SEQUENCE [LARGE SCALE GENOMIC DNA]</scope>
    <source>
        <strain evidence="3">JCM 3175</strain>
    </source>
</reference>
<proteinExistence type="predicted"/>
<gene>
    <name evidence="2" type="ORF">GCM10023176_44480</name>
</gene>
<dbReference type="Proteomes" id="UP001500307">
    <property type="component" value="Unassembled WGS sequence"/>
</dbReference>
<organism evidence="2 3">
    <name type="scientific">Micromonospora coerulea</name>
    <dbReference type="NCBI Taxonomy" id="47856"/>
    <lineage>
        <taxon>Bacteria</taxon>
        <taxon>Bacillati</taxon>
        <taxon>Actinomycetota</taxon>
        <taxon>Actinomycetes</taxon>
        <taxon>Micromonosporales</taxon>
        <taxon>Micromonosporaceae</taxon>
        <taxon>Micromonospora</taxon>
    </lineage>
</organism>
<sequence length="84" mass="8336">MPPASLRAAARPAAVDAVGAPDRATERGRSDGDVEYGGPPGAPSGSRGAVVGGPTVARPRRLTSPDARGRDGDRRGCCVGTDPG</sequence>
<feature type="compositionally biased region" description="Basic and acidic residues" evidence="1">
    <location>
        <begin position="23"/>
        <end position="32"/>
    </location>
</feature>
<evidence type="ECO:0000256" key="1">
    <source>
        <dbReference type="SAM" id="MobiDB-lite"/>
    </source>
</evidence>
<feature type="compositionally biased region" description="Basic and acidic residues" evidence="1">
    <location>
        <begin position="67"/>
        <end position="76"/>
    </location>
</feature>